<keyword evidence="3" id="KW-0479">Metal-binding</keyword>
<proteinExistence type="inferred from homology"/>
<dbReference type="InterPro" id="IPR003782">
    <property type="entry name" value="SCO1/SenC"/>
</dbReference>
<feature type="domain" description="Thioredoxin" evidence="5">
    <location>
        <begin position="35"/>
        <end position="201"/>
    </location>
</feature>
<keyword evidence="4" id="KW-1015">Disulfide bond</keyword>
<evidence type="ECO:0000256" key="3">
    <source>
        <dbReference type="PIRSR" id="PIRSR603782-1"/>
    </source>
</evidence>
<evidence type="ECO:0000256" key="1">
    <source>
        <dbReference type="ARBA" id="ARBA00010996"/>
    </source>
</evidence>
<dbReference type="AlphaFoldDB" id="A0A3D0W8B7"/>
<feature type="binding site" evidence="3">
    <location>
        <position position="166"/>
    </location>
    <ligand>
        <name>Cu cation</name>
        <dbReference type="ChEBI" id="CHEBI:23378"/>
    </ligand>
</feature>
<name>A0A3D0W8B7_9SPHN</name>
<comment type="similarity">
    <text evidence="1">Belongs to the SCO1/2 family.</text>
</comment>
<dbReference type="PROSITE" id="PS51352">
    <property type="entry name" value="THIOREDOXIN_2"/>
    <property type="match status" value="1"/>
</dbReference>
<dbReference type="Pfam" id="PF02630">
    <property type="entry name" value="SCO1-SenC"/>
    <property type="match status" value="1"/>
</dbReference>
<evidence type="ECO:0000256" key="4">
    <source>
        <dbReference type="PIRSR" id="PIRSR603782-2"/>
    </source>
</evidence>
<comment type="caution">
    <text evidence="6">The sequence shown here is derived from an EMBL/GenBank/DDBJ whole genome shotgun (WGS) entry which is preliminary data.</text>
</comment>
<dbReference type="GO" id="GO:0046872">
    <property type="term" value="F:metal ion binding"/>
    <property type="evidence" value="ECO:0007669"/>
    <property type="project" value="UniProtKB-KW"/>
</dbReference>
<gene>
    <name evidence="6" type="ORF">DEP91_02140</name>
</gene>
<evidence type="ECO:0000313" key="6">
    <source>
        <dbReference type="EMBL" id="HCB74966.1"/>
    </source>
</evidence>
<sequence length="201" mass="21549">MAGDAMNDRRFRLLLAPLILALSACGGGPKEAPPLEGARIGGPFTLTDQNGRSFSDKQLAGKWRIMYFGYTFCPDVCPVDMANITAGLKAFEASDPARAAKVVPIFVTVDPARDTPAVLKQFVSNFHPRTIGLTGDAKTMEGVEKAFAIFAARKEGSTPGSYLMDHSRQTYLIDGEGKPIALIPADESGKAVAELLDKWVS</sequence>
<feature type="disulfide bond" description="Redox-active" evidence="4">
    <location>
        <begin position="73"/>
        <end position="77"/>
    </location>
</feature>
<dbReference type="FunFam" id="3.40.30.10:FF:000013">
    <property type="entry name" value="Blast:Protein SCO1 homolog, mitochondrial"/>
    <property type="match status" value="1"/>
</dbReference>
<protein>
    <submittedName>
        <fullName evidence="6">SCO family protein</fullName>
    </submittedName>
</protein>
<dbReference type="Proteomes" id="UP000262699">
    <property type="component" value="Unassembled WGS sequence"/>
</dbReference>
<dbReference type="InterPro" id="IPR013766">
    <property type="entry name" value="Thioredoxin_domain"/>
</dbReference>
<dbReference type="SUPFAM" id="SSF52833">
    <property type="entry name" value="Thioredoxin-like"/>
    <property type="match status" value="1"/>
</dbReference>
<dbReference type="CDD" id="cd02968">
    <property type="entry name" value="SCO"/>
    <property type="match status" value="1"/>
</dbReference>
<dbReference type="PANTHER" id="PTHR12151">
    <property type="entry name" value="ELECTRON TRANSPORT PROTIN SCO1/SENC FAMILY MEMBER"/>
    <property type="match status" value="1"/>
</dbReference>
<evidence type="ECO:0000313" key="7">
    <source>
        <dbReference type="Proteomes" id="UP000262699"/>
    </source>
</evidence>
<organism evidence="6 7">
    <name type="scientific">Sphingomonas bacterium</name>
    <dbReference type="NCBI Taxonomy" id="1895847"/>
    <lineage>
        <taxon>Bacteria</taxon>
        <taxon>Pseudomonadati</taxon>
        <taxon>Pseudomonadota</taxon>
        <taxon>Alphaproteobacteria</taxon>
        <taxon>Sphingomonadales</taxon>
        <taxon>Sphingomonadaceae</taxon>
        <taxon>Sphingomonas</taxon>
    </lineage>
</organism>
<dbReference type="PANTHER" id="PTHR12151:SF25">
    <property type="entry name" value="LINALOOL DEHYDRATASE_ISOMERASE DOMAIN-CONTAINING PROTEIN"/>
    <property type="match status" value="1"/>
</dbReference>
<evidence type="ECO:0000256" key="2">
    <source>
        <dbReference type="ARBA" id="ARBA00023008"/>
    </source>
</evidence>
<feature type="binding site" evidence="3">
    <location>
        <position position="77"/>
    </location>
    <ligand>
        <name>Cu cation</name>
        <dbReference type="ChEBI" id="CHEBI:23378"/>
    </ligand>
</feature>
<evidence type="ECO:0000259" key="5">
    <source>
        <dbReference type="PROSITE" id="PS51352"/>
    </source>
</evidence>
<dbReference type="Gene3D" id="3.40.30.10">
    <property type="entry name" value="Glutaredoxin"/>
    <property type="match status" value="1"/>
</dbReference>
<dbReference type="InterPro" id="IPR036249">
    <property type="entry name" value="Thioredoxin-like_sf"/>
</dbReference>
<feature type="binding site" evidence="3">
    <location>
        <position position="73"/>
    </location>
    <ligand>
        <name>Cu cation</name>
        <dbReference type="ChEBI" id="CHEBI:23378"/>
    </ligand>
</feature>
<accession>A0A3D0W8B7</accession>
<dbReference type="EMBL" id="DOYJ01000068">
    <property type="protein sequence ID" value="HCB74966.1"/>
    <property type="molecule type" value="Genomic_DNA"/>
</dbReference>
<reference evidence="6 7" key="1">
    <citation type="journal article" date="2018" name="Nat. Biotechnol.">
        <title>A standardized bacterial taxonomy based on genome phylogeny substantially revises the tree of life.</title>
        <authorList>
            <person name="Parks D.H."/>
            <person name="Chuvochina M."/>
            <person name="Waite D.W."/>
            <person name="Rinke C."/>
            <person name="Skarshewski A."/>
            <person name="Chaumeil P.A."/>
            <person name="Hugenholtz P."/>
        </authorList>
    </citation>
    <scope>NUCLEOTIDE SEQUENCE [LARGE SCALE GENOMIC DNA]</scope>
    <source>
        <strain evidence="6">UBA9015</strain>
    </source>
</reference>
<keyword evidence="2 3" id="KW-0186">Copper</keyword>